<comment type="cofactor">
    <cofactor evidence="8">
        <name>[4Fe-4S] cluster</name>
        <dbReference type="ChEBI" id="CHEBI:49883"/>
    </cofactor>
    <text evidence="8">Binds 1 [4Fe-4S] cluster. The cluster is coordinated with 3 cysteines and an exchangeable S-adenosyl-L-methionine.</text>
</comment>
<comment type="cofactor">
    <cofactor evidence="8">
        <name>S-adenosyl-L-methionine</name>
        <dbReference type="ChEBI" id="CHEBI:59789"/>
    </cofactor>
    <text evidence="8">Binds 1 S-adenosyl-L-methionine per subunit.</text>
</comment>
<dbReference type="GO" id="GO:1904047">
    <property type="term" value="F:S-adenosyl-L-methionine binding"/>
    <property type="evidence" value="ECO:0007669"/>
    <property type="project" value="UniProtKB-UniRule"/>
</dbReference>
<dbReference type="SUPFAM" id="SSF102114">
    <property type="entry name" value="Radical SAM enzymes"/>
    <property type="match status" value="1"/>
</dbReference>
<dbReference type="KEGG" id="mgod:E7746_05850"/>
<feature type="binding site" evidence="8">
    <location>
        <begin position="110"/>
        <end position="112"/>
    </location>
    <ligand>
        <name>S-adenosyl-L-methionine</name>
        <dbReference type="ChEBI" id="CHEBI:59789"/>
    </ligand>
</feature>
<feature type="binding site" evidence="8">
    <location>
        <position position="34"/>
    </location>
    <ligand>
        <name>[4Fe-4S] cluster</name>
        <dbReference type="ChEBI" id="CHEBI:49883"/>
        <note>4Fe-4S-S-AdoMet</note>
    </ligand>
</feature>
<dbReference type="InterPro" id="IPR058240">
    <property type="entry name" value="rSAM_sf"/>
</dbReference>
<feature type="binding site" evidence="8">
    <location>
        <position position="69"/>
    </location>
    <ligand>
        <name>S-adenosyl-L-methionine</name>
        <dbReference type="ChEBI" id="CHEBI:59789"/>
    </ligand>
</feature>
<dbReference type="RefSeq" id="WP_136410171.1">
    <property type="nucleotide sequence ID" value="NZ_CP039393.1"/>
</dbReference>
<evidence type="ECO:0000313" key="11">
    <source>
        <dbReference type="Proteomes" id="UP000297031"/>
    </source>
</evidence>
<feature type="binding site" evidence="8">
    <location>
        <begin position="153"/>
        <end position="156"/>
    </location>
    <ligand>
        <name>S-adenosyl-L-methionine</name>
        <dbReference type="ChEBI" id="CHEBI:59789"/>
    </ligand>
</feature>
<evidence type="ECO:0000256" key="3">
    <source>
        <dbReference type="ARBA" id="ARBA00022723"/>
    </source>
</evidence>
<reference evidence="10 11" key="1">
    <citation type="submission" date="2019-02" db="EMBL/GenBank/DDBJ databases">
        <title>Isolation and identification of novel species under the genus Muribaculum.</title>
        <authorList>
            <person name="Miyake S."/>
            <person name="Ding Y."/>
            <person name="Low A."/>
            <person name="Soh M."/>
            <person name="Seedorf H."/>
        </authorList>
    </citation>
    <scope>NUCLEOTIDE SEQUENCE [LARGE SCALE GENOMIC DNA]</scope>
    <source>
        <strain evidence="10 11">TLL-A4</strain>
    </source>
</reference>
<dbReference type="PROSITE" id="PS51918">
    <property type="entry name" value="RADICAL_SAM"/>
    <property type="match status" value="1"/>
</dbReference>
<keyword evidence="3 8" id="KW-0479">Metal-binding</keyword>
<gene>
    <name evidence="8" type="primary">queE</name>
    <name evidence="10" type="ORF">E7746_05850</name>
</gene>
<comment type="similarity">
    <text evidence="8">Belongs to the radical SAM superfamily. 7-carboxy-7-deazaguanine synthase family.</text>
</comment>
<keyword evidence="4 8" id="KW-0460">Magnesium</keyword>
<dbReference type="InterPro" id="IPR024924">
    <property type="entry name" value="7-CO-7-deazaguanine_synth-like"/>
</dbReference>
<dbReference type="UniPathway" id="UPA00391"/>
<evidence type="ECO:0000256" key="1">
    <source>
        <dbReference type="ARBA" id="ARBA00022485"/>
    </source>
</evidence>
<feature type="binding site" evidence="8">
    <location>
        <position position="37"/>
    </location>
    <ligand>
        <name>[4Fe-4S] cluster</name>
        <dbReference type="ChEBI" id="CHEBI:49883"/>
        <note>4Fe-4S-S-AdoMet</note>
    </ligand>
</feature>
<comment type="function">
    <text evidence="8">Catalyzes the complex heterocyclic radical-mediated conversion of 6-carboxy-5,6,7,8-tetrahydropterin (CPH4) to 7-carboxy-7-deazaguanine (CDG), a step common to the biosynthetic pathways of all 7-deazapurine-containing compounds.</text>
</comment>
<feature type="binding site" evidence="8">
    <location>
        <position position="26"/>
    </location>
    <ligand>
        <name>substrate</name>
    </ligand>
</feature>
<keyword evidence="2 8" id="KW-0949">S-adenosyl-L-methionine</keyword>
<feature type="binding site" evidence="8">
    <location>
        <begin position="36"/>
        <end position="38"/>
    </location>
    <ligand>
        <name>S-adenosyl-L-methionine</name>
        <dbReference type="ChEBI" id="CHEBI:59789"/>
    </ligand>
</feature>
<evidence type="ECO:0000313" key="10">
    <source>
        <dbReference type="EMBL" id="QCD35450.1"/>
    </source>
</evidence>
<evidence type="ECO:0000256" key="7">
    <source>
        <dbReference type="ARBA" id="ARBA00023239"/>
    </source>
</evidence>
<feature type="domain" description="Radical SAM core" evidence="9">
    <location>
        <begin position="17"/>
        <end position="193"/>
    </location>
</feature>
<organism evidence="10 11">
    <name type="scientific">Muribaculum gordoncarteri</name>
    <dbReference type="NCBI Taxonomy" id="2530390"/>
    <lineage>
        <taxon>Bacteria</taxon>
        <taxon>Pseudomonadati</taxon>
        <taxon>Bacteroidota</taxon>
        <taxon>Bacteroidia</taxon>
        <taxon>Bacteroidales</taxon>
        <taxon>Muribaculaceae</taxon>
        <taxon>Muribaculum</taxon>
    </lineage>
</organism>
<keyword evidence="7 8" id="KW-0456">Lyase</keyword>
<dbReference type="PANTHER" id="PTHR42836">
    <property type="entry name" value="7-CARBOXY-7-DEAZAGUANINE SYNTHASE"/>
    <property type="match status" value="1"/>
</dbReference>
<keyword evidence="1 8" id="KW-0004">4Fe-4S</keyword>
<dbReference type="GO" id="GO:0016840">
    <property type="term" value="F:carbon-nitrogen lyase activity"/>
    <property type="evidence" value="ECO:0007669"/>
    <property type="project" value="UniProtKB-UniRule"/>
</dbReference>
<dbReference type="InterPro" id="IPR013785">
    <property type="entry name" value="Aldolase_TIM"/>
</dbReference>
<dbReference type="EMBL" id="CP039393">
    <property type="protein sequence ID" value="QCD35450.1"/>
    <property type="molecule type" value="Genomic_DNA"/>
</dbReference>
<dbReference type="HAMAP" id="MF_00917">
    <property type="entry name" value="QueE"/>
    <property type="match status" value="1"/>
</dbReference>
<keyword evidence="5 8" id="KW-0408">Iron</keyword>
<dbReference type="AlphaFoldDB" id="A0A4P7VH48"/>
<name>A0A4P7VH48_9BACT</name>
<feature type="binding site" evidence="8">
    <location>
        <position position="30"/>
    </location>
    <ligand>
        <name>[4Fe-4S] cluster</name>
        <dbReference type="ChEBI" id="CHEBI:49883"/>
        <note>4Fe-4S-S-AdoMet</note>
    </ligand>
</feature>
<dbReference type="Proteomes" id="UP000297031">
    <property type="component" value="Chromosome"/>
</dbReference>
<dbReference type="GO" id="GO:0000287">
    <property type="term" value="F:magnesium ion binding"/>
    <property type="evidence" value="ECO:0007669"/>
    <property type="project" value="UniProtKB-UniRule"/>
</dbReference>
<dbReference type="InterPro" id="IPR007197">
    <property type="entry name" value="rSAM"/>
</dbReference>
<dbReference type="PIRSF" id="PIRSF000370">
    <property type="entry name" value="QueE"/>
    <property type="match status" value="1"/>
</dbReference>
<keyword evidence="8" id="KW-0671">Queuosine biosynthesis</keyword>
<comment type="caution">
    <text evidence="8">Lacks conserved residue(s) required for the propagation of feature annotation.</text>
</comment>
<dbReference type="GO" id="GO:0051539">
    <property type="term" value="F:4 iron, 4 sulfur cluster binding"/>
    <property type="evidence" value="ECO:0007669"/>
    <property type="project" value="UniProtKB-UniRule"/>
</dbReference>
<dbReference type="Pfam" id="PF04055">
    <property type="entry name" value="Radical_SAM"/>
    <property type="match status" value="1"/>
</dbReference>
<comment type="pathway">
    <text evidence="8">Purine metabolism; 7-cyano-7-deazaguanine biosynthesis.</text>
</comment>
<evidence type="ECO:0000256" key="2">
    <source>
        <dbReference type="ARBA" id="ARBA00022691"/>
    </source>
</evidence>
<comment type="cofactor">
    <cofactor evidence="8">
        <name>Mg(2+)</name>
        <dbReference type="ChEBI" id="CHEBI:18420"/>
    </cofactor>
</comment>
<protein>
    <recommendedName>
        <fullName evidence="8">7-carboxy-7-deazaguanine synthase</fullName>
        <shortName evidence="8">CDG synthase</shortName>
        <ecNumber evidence="8">4.3.99.3</ecNumber>
    </recommendedName>
    <alternativeName>
        <fullName evidence="8">Queuosine biosynthesis protein QueE</fullName>
    </alternativeName>
</protein>
<dbReference type="GO" id="GO:0008616">
    <property type="term" value="P:tRNA queuosine(34) biosynthetic process"/>
    <property type="evidence" value="ECO:0007669"/>
    <property type="project" value="UniProtKB-UniRule"/>
</dbReference>
<dbReference type="CDD" id="cd01335">
    <property type="entry name" value="Radical_SAM"/>
    <property type="match status" value="1"/>
</dbReference>
<evidence type="ECO:0000256" key="4">
    <source>
        <dbReference type="ARBA" id="ARBA00022842"/>
    </source>
</evidence>
<comment type="catalytic activity">
    <reaction evidence="8">
        <text>6-carboxy-5,6,7,8-tetrahydropterin + H(+) = 7-carboxy-7-carbaguanine + NH4(+)</text>
        <dbReference type="Rhea" id="RHEA:27974"/>
        <dbReference type="ChEBI" id="CHEBI:15378"/>
        <dbReference type="ChEBI" id="CHEBI:28938"/>
        <dbReference type="ChEBI" id="CHEBI:61032"/>
        <dbReference type="ChEBI" id="CHEBI:61036"/>
        <dbReference type="EC" id="4.3.99.3"/>
    </reaction>
</comment>
<evidence type="ECO:0000259" key="9">
    <source>
        <dbReference type="PROSITE" id="PS51918"/>
    </source>
</evidence>
<keyword evidence="11" id="KW-1185">Reference proteome</keyword>
<proteinExistence type="inferred from homology"/>
<evidence type="ECO:0000256" key="5">
    <source>
        <dbReference type="ARBA" id="ARBA00023004"/>
    </source>
</evidence>
<evidence type="ECO:0000256" key="8">
    <source>
        <dbReference type="HAMAP-Rule" id="MF_00917"/>
    </source>
</evidence>
<feature type="binding site" evidence="8">
    <location>
        <position position="67"/>
    </location>
    <ligand>
        <name>substrate</name>
    </ligand>
</feature>
<dbReference type="Gene3D" id="3.20.20.70">
    <property type="entry name" value="Aldolase class I"/>
    <property type="match status" value="1"/>
</dbReference>
<keyword evidence="6 8" id="KW-0411">Iron-sulfur</keyword>
<feature type="binding site" evidence="8">
    <location>
        <position position="39"/>
    </location>
    <ligand>
        <name>Mg(2+)</name>
        <dbReference type="ChEBI" id="CHEBI:18420"/>
    </ligand>
</feature>
<accession>A0A4P7VH48</accession>
<dbReference type="EC" id="4.3.99.3" evidence="8"/>
<dbReference type="OrthoDB" id="9792276at2"/>
<evidence type="ECO:0000256" key="6">
    <source>
        <dbReference type="ARBA" id="ARBA00023014"/>
    </source>
</evidence>
<feature type="binding site" evidence="8">
    <location>
        <begin position="11"/>
        <end position="13"/>
    </location>
    <ligand>
        <name>substrate</name>
    </ligand>
</feature>
<comment type="subunit">
    <text evidence="8">Homodimer.</text>
</comment>
<dbReference type="SFLD" id="SFLDS00029">
    <property type="entry name" value="Radical_SAM"/>
    <property type="match status" value="1"/>
</dbReference>
<sequence length="193" mass="21532">MYLINEIFYSIQGEGVNAGVPAIFLRFSGCNLKCPFCDTSHQTGNPMSLDDIMHEVSRYNASLVVLTGGEPSLFIDDAIVEALHNAGKTIAIETNGTHPLPAGIDHVTLSPKDDFCDNAQTVIEHCDELKIVYRGDNDPSRYNHIKASHRVLQPCDTGDDEQNRRITSEALDYCLSHPQWRLSLQLHKILNVR</sequence>
<dbReference type="PANTHER" id="PTHR42836:SF1">
    <property type="entry name" value="7-CARBOXY-7-DEAZAGUANINE SYNTHASE"/>
    <property type="match status" value="1"/>
</dbReference>